<evidence type="ECO:0000256" key="4">
    <source>
        <dbReference type="PROSITE-ProRule" id="PRU01161"/>
    </source>
</evidence>
<keyword evidence="2 4" id="KW-0442">Lipid degradation</keyword>
<evidence type="ECO:0000256" key="3">
    <source>
        <dbReference type="ARBA" id="ARBA00023098"/>
    </source>
</evidence>
<evidence type="ECO:0000313" key="7">
    <source>
        <dbReference type="EMBL" id="MDV7249511.1"/>
    </source>
</evidence>
<evidence type="ECO:0000313" key="6">
    <source>
        <dbReference type="EMBL" id="CAD0349131.1"/>
    </source>
</evidence>
<dbReference type="Gene3D" id="3.40.1090.10">
    <property type="entry name" value="Cytosolic phospholipase A2 catalytic domain"/>
    <property type="match status" value="1"/>
</dbReference>
<evidence type="ECO:0000259" key="5">
    <source>
        <dbReference type="PROSITE" id="PS51635"/>
    </source>
</evidence>
<dbReference type="EMBL" id="LR828257">
    <property type="protein sequence ID" value="CAD0349126.1"/>
    <property type="molecule type" value="Genomic_DNA"/>
</dbReference>
<dbReference type="InterPro" id="IPR002641">
    <property type="entry name" value="PNPLA_dom"/>
</dbReference>
<dbReference type="GO" id="GO:0006631">
    <property type="term" value="P:fatty acid metabolic process"/>
    <property type="evidence" value="ECO:0007669"/>
    <property type="project" value="TreeGrafter"/>
</dbReference>
<name>A0A6V7ED01_9XANT</name>
<feature type="short sequence motif" description="DGA/G" evidence="4">
    <location>
        <begin position="198"/>
        <end position="200"/>
    </location>
</feature>
<dbReference type="GO" id="GO:0016042">
    <property type="term" value="P:lipid catabolic process"/>
    <property type="evidence" value="ECO:0007669"/>
    <property type="project" value="UniProtKB-UniRule"/>
</dbReference>
<dbReference type="CDD" id="cd07199">
    <property type="entry name" value="Pat17_PNPLA8_PNPLA9_like"/>
    <property type="match status" value="1"/>
</dbReference>
<feature type="short sequence motif" description="GXGXXG" evidence="4">
    <location>
        <begin position="11"/>
        <end position="16"/>
    </location>
</feature>
<feature type="domain" description="PNPLA" evidence="5">
    <location>
        <begin position="7"/>
        <end position="211"/>
    </location>
</feature>
<proteinExistence type="predicted"/>
<accession>A0A6V7ED01</accession>
<dbReference type="Proteomes" id="UP000515406">
    <property type="component" value="Chromosome"/>
</dbReference>
<dbReference type="GO" id="GO:0016020">
    <property type="term" value="C:membrane"/>
    <property type="evidence" value="ECO:0007669"/>
    <property type="project" value="TreeGrafter"/>
</dbReference>
<keyword evidence="3 4" id="KW-0443">Lipid metabolism</keyword>
<dbReference type="PANTHER" id="PTHR24185:SF1">
    <property type="entry name" value="CALCIUM-INDEPENDENT PHOSPHOLIPASE A2-GAMMA"/>
    <property type="match status" value="1"/>
</dbReference>
<evidence type="ECO:0000256" key="2">
    <source>
        <dbReference type="ARBA" id="ARBA00022963"/>
    </source>
</evidence>
<keyword evidence="8" id="KW-1185">Reference proteome</keyword>
<reference evidence="7 9" key="2">
    <citation type="submission" date="2023-10" db="EMBL/GenBank/DDBJ databases">
        <title>A new tool for lettuce pathogen research.</title>
        <authorList>
            <person name="Horton K.N."/>
            <person name="Cseke L.J."/>
            <person name="Badiwe M."/>
            <person name="Tesfaye D."/>
            <person name="Klein A."/>
            <person name="Su J."/>
            <person name="Potnis N."/>
            <person name="Gassmann W."/>
        </authorList>
    </citation>
    <scope>NUCLEOTIDE SEQUENCE [LARGE SCALE GENOMIC DNA]</scope>
    <source>
        <strain evidence="7 9">JSKH1901</strain>
    </source>
</reference>
<reference evidence="6 8" key="1">
    <citation type="submission" date="2020-07" db="EMBL/GenBank/DDBJ databases">
        <authorList>
            <person name="Pothier F. J."/>
        </authorList>
    </citation>
    <scope>NUCLEOTIDE SEQUENCE [LARGE SCALE GENOMIC DNA]</scope>
    <source>
        <strain evidence="6 8">CFBP 498</strain>
    </source>
</reference>
<dbReference type="Pfam" id="PF01734">
    <property type="entry name" value="Patatin"/>
    <property type="match status" value="1"/>
</dbReference>
<evidence type="ECO:0000313" key="9">
    <source>
        <dbReference type="Proteomes" id="UP001187425"/>
    </source>
</evidence>
<dbReference type="AlphaFoldDB" id="A0A6V7ED01"/>
<feature type="active site" description="Nucleophile" evidence="4">
    <location>
        <position position="51"/>
    </location>
</feature>
<dbReference type="RefSeq" id="WP_183153076.1">
    <property type="nucleotide sequence ID" value="NZ_JAVTRY010000044.1"/>
</dbReference>
<dbReference type="Proteomes" id="UP001187425">
    <property type="component" value="Unassembled WGS sequence"/>
</dbReference>
<dbReference type="PROSITE" id="PS51635">
    <property type="entry name" value="PNPLA"/>
    <property type="match status" value="1"/>
</dbReference>
<dbReference type="PANTHER" id="PTHR24185">
    <property type="entry name" value="CALCIUM-INDEPENDENT PHOSPHOLIPASE A2-GAMMA"/>
    <property type="match status" value="1"/>
</dbReference>
<keyword evidence="1 4" id="KW-0378">Hydrolase</keyword>
<feature type="active site" description="Proton acceptor" evidence="4">
    <location>
        <position position="198"/>
    </location>
</feature>
<protein>
    <submittedName>
        <fullName evidence="7">Patatin-like phospholipase family protein</fullName>
    </submittedName>
</protein>
<dbReference type="SUPFAM" id="SSF52151">
    <property type="entry name" value="FabD/lysophospholipase-like"/>
    <property type="match status" value="1"/>
</dbReference>
<dbReference type="InterPro" id="IPR016035">
    <property type="entry name" value="Acyl_Trfase/lysoPLipase"/>
</dbReference>
<dbReference type="GO" id="GO:0004620">
    <property type="term" value="F:phospholipase activity"/>
    <property type="evidence" value="ECO:0007669"/>
    <property type="project" value="TreeGrafter"/>
</dbReference>
<gene>
    <name evidence="6" type="ORF">CFBP498_34300</name>
    <name evidence="7" type="ORF">R4K57_14020</name>
</gene>
<evidence type="ECO:0000256" key="1">
    <source>
        <dbReference type="ARBA" id="ARBA00022801"/>
    </source>
</evidence>
<feature type="short sequence motif" description="GXSXG" evidence="4">
    <location>
        <begin position="49"/>
        <end position="53"/>
    </location>
</feature>
<dbReference type="EMBL" id="LR828257">
    <property type="protein sequence ID" value="CAD0349131.1"/>
    <property type="molecule type" value="Genomic_DNA"/>
</dbReference>
<organism evidence="6 8">
    <name type="scientific">Xanthomonas hortorum pv. vitians</name>
    <dbReference type="NCBI Taxonomy" id="83224"/>
    <lineage>
        <taxon>Bacteria</taxon>
        <taxon>Pseudomonadati</taxon>
        <taxon>Pseudomonadota</taxon>
        <taxon>Gammaproteobacteria</taxon>
        <taxon>Lysobacterales</taxon>
        <taxon>Lysobacteraceae</taxon>
        <taxon>Xanthomonas</taxon>
    </lineage>
</organism>
<sequence length="364" mass="39698">MKPFRVLCLDGGGMRGVYQAAYLRAFAARVCGEGDTELDVGRCFDLIVGTSTGGIVASALAAGEPLSKVDRLYEEHGKEIFPGQWIRRVPWVGLVVPLLGLGTRRGETALRSALEATFQDKTFRYVQEVRGISLALTSIDMARHAAVVFKTRHLRRLNGRDDNRTLVDACMATTAAPILRALARLTEPGGEAHVVYADGGLWANNPGALGAIEAVEILGDREEARPIHLFMLGALPAQGGEELSDRRRYRGALGWKGGLHAISASLNSQAVGYDYLSKKILELRKDESMAFRLPAQCPSEQLLKYIQNMDDARPKVLNALRRQATSDVDYAWAQSVKPGSEMAHFRAALIDGLCNQTGEGNDCF</sequence>
<evidence type="ECO:0000313" key="8">
    <source>
        <dbReference type="Proteomes" id="UP000515406"/>
    </source>
</evidence>
<dbReference type="EMBL" id="JAWMQI010000052">
    <property type="protein sequence ID" value="MDV7249511.1"/>
    <property type="molecule type" value="Genomic_DNA"/>
</dbReference>